<keyword evidence="3" id="KW-1185">Reference proteome</keyword>
<protein>
    <recommendedName>
        <fullName evidence="4">HNH nuclease domain-containing protein</fullName>
    </recommendedName>
</protein>
<reference evidence="2 3" key="1">
    <citation type="journal article" date="2015" name="Fungal Genet. Biol.">
        <title>Evolution of novel wood decay mechanisms in Agaricales revealed by the genome sequences of Fistulina hepatica and Cylindrobasidium torrendii.</title>
        <authorList>
            <person name="Floudas D."/>
            <person name="Held B.W."/>
            <person name="Riley R."/>
            <person name="Nagy L.G."/>
            <person name="Koehler G."/>
            <person name="Ransdell A.S."/>
            <person name="Younus H."/>
            <person name="Chow J."/>
            <person name="Chiniquy J."/>
            <person name="Lipzen A."/>
            <person name="Tritt A."/>
            <person name="Sun H."/>
            <person name="Haridas S."/>
            <person name="LaButti K."/>
            <person name="Ohm R.A."/>
            <person name="Kues U."/>
            <person name="Blanchette R.A."/>
            <person name="Grigoriev I.V."/>
            <person name="Minto R.E."/>
            <person name="Hibbett D.S."/>
        </authorList>
    </citation>
    <scope>NUCLEOTIDE SEQUENCE [LARGE SCALE GENOMIC DNA]</scope>
    <source>
        <strain evidence="2 3">ATCC 64428</strain>
    </source>
</reference>
<dbReference type="EMBL" id="KN882117">
    <property type="protein sequence ID" value="KIY43139.1"/>
    <property type="molecule type" value="Genomic_DNA"/>
</dbReference>
<feature type="region of interest" description="Disordered" evidence="1">
    <location>
        <begin position="413"/>
        <end position="458"/>
    </location>
</feature>
<feature type="region of interest" description="Disordered" evidence="1">
    <location>
        <begin position="473"/>
        <end position="675"/>
    </location>
</feature>
<evidence type="ECO:0000313" key="2">
    <source>
        <dbReference type="EMBL" id="KIY43139.1"/>
    </source>
</evidence>
<organism evidence="2 3">
    <name type="scientific">Fistulina hepatica ATCC 64428</name>
    <dbReference type="NCBI Taxonomy" id="1128425"/>
    <lineage>
        <taxon>Eukaryota</taxon>
        <taxon>Fungi</taxon>
        <taxon>Dikarya</taxon>
        <taxon>Basidiomycota</taxon>
        <taxon>Agaricomycotina</taxon>
        <taxon>Agaricomycetes</taxon>
        <taxon>Agaricomycetidae</taxon>
        <taxon>Agaricales</taxon>
        <taxon>Fistulinaceae</taxon>
        <taxon>Fistulina</taxon>
    </lineage>
</organism>
<gene>
    <name evidence="2" type="ORF">FISHEDRAFT_78793</name>
</gene>
<dbReference type="OrthoDB" id="3133596at2759"/>
<evidence type="ECO:0008006" key="4">
    <source>
        <dbReference type="Google" id="ProtNLM"/>
    </source>
</evidence>
<proteinExistence type="predicted"/>
<dbReference type="AlphaFoldDB" id="A0A0D7A156"/>
<feature type="region of interest" description="Disordered" evidence="1">
    <location>
        <begin position="72"/>
        <end position="126"/>
    </location>
</feature>
<feature type="compositionally biased region" description="Basic and acidic residues" evidence="1">
    <location>
        <begin position="542"/>
        <end position="553"/>
    </location>
</feature>
<name>A0A0D7A156_9AGAR</name>
<feature type="compositionally biased region" description="Low complexity" evidence="1">
    <location>
        <begin position="494"/>
        <end position="504"/>
    </location>
</feature>
<sequence length="675" mass="73324">MSPDPSPVANSEFVLPNPLPTAEDVDARLKAIALNHEYWTEVKCHIERREMSKTAAVIQDPDARQGALQLHEPLTRIDSDDNASDDGGLLGNDTTIQPSEPDDEPDDATSSTSAKNPNQLDDTKRPCVRVLYNTPPGRAAGRLTSKGRQSLAGINITGMRCSITNTAGHAGVQSAHIIGSATPDNVVSNVERILGIVEGGLNVNTSLNVFFLIQPLHELFDTNRVIVVPTTQELQAVIETFEDTLGKRGRAYANSLLDTIPPALHGHIYEYSYVPLDPPNDVHDLHKLLGRYRLAPDPTEEIRQAKAIVDEDKSRSRIAYCRRRGYQTVSPPEVDHICPFNEPVHMLSQAIPALFALDAARKLYYWEQKGRRVSALQSEIKSRYSKHPAYADSIADALRLIRSIYDIIEEARREHPSNSASPLQGRRNPPRDARPGPGVLEDRSSDIDLGDDDYALYLDGPDDHLRALETESPVAVPGTHNGGPKPQTRDTAFSSSLSPLSSTSSDEDGHDIQPVPSTPTPAKPEAGSRDLSSSPSIFSLRAENRLTPSDEPRGGFGNPTSSFTAGLQAPMDQPNFDAPSSDRDSASPPAHPGSPSTTYSAPYRAEYDDNADGYDALGGPSTGDAVTTWSDHAAGKRRREFTPGSDSDIASELEVPTRTSSARSDLPALKKTRLE</sequence>
<accession>A0A0D7A156</accession>
<evidence type="ECO:0000313" key="3">
    <source>
        <dbReference type="Proteomes" id="UP000054144"/>
    </source>
</evidence>
<dbReference type="Proteomes" id="UP000054144">
    <property type="component" value="Unassembled WGS sequence"/>
</dbReference>
<feature type="compositionally biased region" description="Basic and acidic residues" evidence="1">
    <location>
        <begin position="429"/>
        <end position="446"/>
    </location>
</feature>
<evidence type="ECO:0000256" key="1">
    <source>
        <dbReference type="SAM" id="MobiDB-lite"/>
    </source>
</evidence>
<feature type="compositionally biased region" description="Polar residues" evidence="1">
    <location>
        <begin position="108"/>
        <end position="120"/>
    </location>
</feature>